<evidence type="ECO:0000313" key="2">
    <source>
        <dbReference type="Proteomes" id="UP000265557"/>
    </source>
</evidence>
<proteinExistence type="predicted"/>
<dbReference type="Proteomes" id="UP000265557">
    <property type="component" value="Chromosome"/>
</dbReference>
<gene>
    <name evidence="1" type="ORF">MESMT1_1462</name>
</gene>
<sequence>MENIADHSSPGHNVEYVIQEQYFSSHESYGVIYPSKKITVKKYRIYAGSYPAAKKEQRLNHYSTRNKLFLKLN</sequence>
<protein>
    <submittedName>
        <fullName evidence="1">Uncharacterized protein</fullName>
    </submittedName>
</protein>
<reference evidence="1 2" key="1">
    <citation type="submission" date="2016-09" db="EMBL/GenBank/DDBJ databases">
        <title>Complete Genome Sequence of Methanosarcina thermophila MT-1.</title>
        <authorList>
            <person name="Kouzuma A."/>
        </authorList>
    </citation>
    <scope>NUCLEOTIDE SEQUENCE [LARGE SCALE GENOMIC DNA]</scope>
    <source>
        <strain evidence="1 2">MT-1</strain>
    </source>
</reference>
<organism evidence="1 2">
    <name type="scientific">Methanosarcina thermophila</name>
    <dbReference type="NCBI Taxonomy" id="2210"/>
    <lineage>
        <taxon>Archaea</taxon>
        <taxon>Methanobacteriati</taxon>
        <taxon>Methanobacteriota</taxon>
        <taxon>Stenosarchaea group</taxon>
        <taxon>Methanomicrobia</taxon>
        <taxon>Methanosarcinales</taxon>
        <taxon>Methanosarcinaceae</taxon>
        <taxon>Methanosarcina</taxon>
    </lineage>
</organism>
<name>A0A3G9CT13_METTE</name>
<accession>A0A3G9CT13</accession>
<dbReference type="AlphaFoldDB" id="A0A3G9CT13"/>
<dbReference type="EMBL" id="AP017646">
    <property type="protein sequence ID" value="BAW29392.1"/>
    <property type="molecule type" value="Genomic_DNA"/>
</dbReference>
<evidence type="ECO:0000313" key="1">
    <source>
        <dbReference type="EMBL" id="BAW29392.1"/>
    </source>
</evidence>